<sequence>MQSYLNFHYQLAPFDRVAVAARENTWDRKPVIELRADQPIGEGPAGAFDYVRVVSLQFTREQLVELAHQSQDAIAQYDALVPIIAAKREVEAGGEKVLKT</sequence>
<protein>
    <submittedName>
        <fullName evidence="1">Uncharacterized protein</fullName>
    </submittedName>
</protein>
<accession>A0A0F9RPH6</accession>
<dbReference type="EMBL" id="LAZR01000763">
    <property type="protein sequence ID" value="KKN58425.1"/>
    <property type="molecule type" value="Genomic_DNA"/>
</dbReference>
<evidence type="ECO:0000313" key="1">
    <source>
        <dbReference type="EMBL" id="KKN58425.1"/>
    </source>
</evidence>
<gene>
    <name evidence="1" type="ORF">LCGC14_0552380</name>
</gene>
<proteinExistence type="predicted"/>
<reference evidence="1" key="1">
    <citation type="journal article" date="2015" name="Nature">
        <title>Complex archaea that bridge the gap between prokaryotes and eukaryotes.</title>
        <authorList>
            <person name="Spang A."/>
            <person name="Saw J.H."/>
            <person name="Jorgensen S.L."/>
            <person name="Zaremba-Niedzwiedzka K."/>
            <person name="Martijn J."/>
            <person name="Lind A.E."/>
            <person name="van Eijk R."/>
            <person name="Schleper C."/>
            <person name="Guy L."/>
            <person name="Ettema T.J."/>
        </authorList>
    </citation>
    <scope>NUCLEOTIDE SEQUENCE</scope>
</reference>
<comment type="caution">
    <text evidence="1">The sequence shown here is derived from an EMBL/GenBank/DDBJ whole genome shotgun (WGS) entry which is preliminary data.</text>
</comment>
<name>A0A0F9RPH6_9ZZZZ</name>
<dbReference type="AlphaFoldDB" id="A0A0F9RPH6"/>
<organism evidence="1">
    <name type="scientific">marine sediment metagenome</name>
    <dbReference type="NCBI Taxonomy" id="412755"/>
    <lineage>
        <taxon>unclassified sequences</taxon>
        <taxon>metagenomes</taxon>
        <taxon>ecological metagenomes</taxon>
    </lineage>
</organism>